<protein>
    <submittedName>
        <fullName evidence="3">Uncharacterized protein LOC114861365 isoform X2</fullName>
    </submittedName>
</protein>
<evidence type="ECO:0000313" key="3">
    <source>
        <dbReference type="RefSeq" id="XP_029016326.2"/>
    </source>
</evidence>
<gene>
    <name evidence="3" type="primary">LOC114861365</name>
</gene>
<accession>A0A6P7N9S8</accession>
<dbReference type="Proteomes" id="UP000515150">
    <property type="component" value="Chromosome 9"/>
</dbReference>
<feature type="compositionally biased region" description="Basic and acidic residues" evidence="1">
    <location>
        <begin position="92"/>
        <end position="104"/>
    </location>
</feature>
<feature type="compositionally biased region" description="Basic and acidic residues" evidence="1">
    <location>
        <begin position="8"/>
        <end position="21"/>
    </location>
</feature>
<feature type="region of interest" description="Disordered" evidence="1">
    <location>
        <begin position="1"/>
        <end position="140"/>
    </location>
</feature>
<dbReference type="AlphaFoldDB" id="A0A6P7N9S8"/>
<dbReference type="GeneID" id="114861365"/>
<dbReference type="RefSeq" id="XP_029016326.2">
    <property type="nucleotide sequence ID" value="XM_029160493.3"/>
</dbReference>
<name>A0A6P7N9S8_BETSP</name>
<proteinExistence type="predicted"/>
<sequence>MAGSEESLNNKDIKEETRDSVVIDPGQLNWSSGVKHENQNSDFMNYDHNFVNQEHIKSDIKEENQDPDSDQNHIKSDIKEETQEVESGGVNKQEENRNQGHRSYEPTLSTDQQTEYRELAQPNSEAQRKKSIKAASLSAM</sequence>
<feature type="compositionally biased region" description="Basic and acidic residues" evidence="1">
    <location>
        <begin position="54"/>
        <end position="82"/>
    </location>
</feature>
<evidence type="ECO:0000256" key="1">
    <source>
        <dbReference type="SAM" id="MobiDB-lite"/>
    </source>
</evidence>
<evidence type="ECO:0000313" key="2">
    <source>
        <dbReference type="Proteomes" id="UP000515150"/>
    </source>
</evidence>
<keyword evidence="2" id="KW-1185">Reference proteome</keyword>
<reference evidence="3" key="1">
    <citation type="submission" date="2025-08" db="UniProtKB">
        <authorList>
            <consortium name="RefSeq"/>
        </authorList>
    </citation>
    <scope>IDENTIFICATION</scope>
</reference>
<organism evidence="2 3">
    <name type="scientific">Betta splendens</name>
    <name type="common">Siamese fighting fish</name>
    <dbReference type="NCBI Taxonomy" id="158456"/>
    <lineage>
        <taxon>Eukaryota</taxon>
        <taxon>Metazoa</taxon>
        <taxon>Chordata</taxon>
        <taxon>Craniata</taxon>
        <taxon>Vertebrata</taxon>
        <taxon>Euteleostomi</taxon>
        <taxon>Actinopterygii</taxon>
        <taxon>Neopterygii</taxon>
        <taxon>Teleostei</taxon>
        <taxon>Neoteleostei</taxon>
        <taxon>Acanthomorphata</taxon>
        <taxon>Anabantaria</taxon>
        <taxon>Anabantiformes</taxon>
        <taxon>Anabantoidei</taxon>
        <taxon>Osphronemidae</taxon>
        <taxon>Betta</taxon>
    </lineage>
</organism>